<organism evidence="1 2">
    <name type="scientific">Microbacterium invictum</name>
    <dbReference type="NCBI Taxonomy" id="515415"/>
    <lineage>
        <taxon>Bacteria</taxon>
        <taxon>Bacillati</taxon>
        <taxon>Actinomycetota</taxon>
        <taxon>Actinomycetes</taxon>
        <taxon>Micrococcales</taxon>
        <taxon>Microbacteriaceae</taxon>
        <taxon>Microbacterium</taxon>
    </lineage>
</organism>
<keyword evidence="2" id="KW-1185">Reference proteome</keyword>
<dbReference type="Proteomes" id="UP001324533">
    <property type="component" value="Chromosome"/>
</dbReference>
<evidence type="ECO:0000313" key="2">
    <source>
        <dbReference type="Proteomes" id="UP001324533"/>
    </source>
</evidence>
<accession>A0ABZ0V5D3</accession>
<protein>
    <submittedName>
        <fullName evidence="1">DUF2017 family protein</fullName>
    </submittedName>
</protein>
<dbReference type="InterPro" id="IPR018561">
    <property type="entry name" value="AosR"/>
</dbReference>
<name>A0ABZ0V5D3_9MICO</name>
<dbReference type="Pfam" id="PF09438">
    <property type="entry name" value="DUF2017"/>
    <property type="match status" value="1"/>
</dbReference>
<dbReference type="EMBL" id="CP139779">
    <property type="protein sequence ID" value="WQB68801.1"/>
    <property type="molecule type" value="Genomic_DNA"/>
</dbReference>
<proteinExistence type="predicted"/>
<reference evidence="1 2" key="1">
    <citation type="submission" date="2023-06" db="EMBL/GenBank/DDBJ databases">
        <title>Rock-solubilizing bacteria, Microbacterium invictum, promotes re-establishment of vegetation in rocky wasteland by accelerating rock bio-weathering and reshaping soil bacterial community.</title>
        <authorList>
            <person name="Liu C."/>
        </authorList>
    </citation>
    <scope>NUCLEOTIDE SEQUENCE [LARGE SCALE GENOMIC DNA]</scope>
    <source>
        <strain evidence="1 2">X-18</strain>
    </source>
</reference>
<evidence type="ECO:0000313" key="1">
    <source>
        <dbReference type="EMBL" id="WQB68801.1"/>
    </source>
</evidence>
<sequence length="169" mass="18842">MNTVPLTLQITRLEATHLVDLIDQFIELVQDGSPPGDDPAVLRLVPDAYADDAEAAQEFRDVTERDLLRRRHRDAQLVRRSLSPAATLTSVTTAGAEGWEEVDLALDPESVQAWMRTLAAVRLVIASRLGITDEDQHDGDDPRFGVYDWLGYRLEGLIRAIEATRSAEH</sequence>
<dbReference type="RefSeq" id="WP_322408901.1">
    <property type="nucleotide sequence ID" value="NZ_CP139779.1"/>
</dbReference>
<gene>
    <name evidence="1" type="ORF">T9R20_08675</name>
</gene>